<evidence type="ECO:0000313" key="1">
    <source>
        <dbReference type="EMBL" id="MYN42140.1"/>
    </source>
</evidence>
<comment type="caution">
    <text evidence="1">The sequence shown here is derived from an EMBL/GenBank/DDBJ whole genome shotgun (WGS) entry which is preliminary data.</text>
</comment>
<proteinExistence type="predicted"/>
<gene>
    <name evidence="1" type="ORF">GTP55_22555</name>
</gene>
<accession>A0ABW9WQ59</accession>
<protein>
    <submittedName>
        <fullName evidence="1">DUF535 domain-containing protein</fullName>
    </submittedName>
</protein>
<dbReference type="Proteomes" id="UP000466332">
    <property type="component" value="Unassembled WGS sequence"/>
</dbReference>
<dbReference type="Pfam" id="PF04393">
    <property type="entry name" value="DUF535"/>
    <property type="match status" value="1"/>
</dbReference>
<evidence type="ECO:0000313" key="2">
    <source>
        <dbReference type="Proteomes" id="UP000466332"/>
    </source>
</evidence>
<reference evidence="1 2" key="1">
    <citation type="submission" date="2019-12" db="EMBL/GenBank/DDBJ databases">
        <title>Novel species isolated from a subtropical stream in China.</title>
        <authorList>
            <person name="Lu H."/>
        </authorList>
    </citation>
    <scope>NUCLEOTIDE SEQUENCE [LARGE SCALE GENOMIC DNA]</scope>
    <source>
        <strain evidence="1 2">FT109W</strain>
    </source>
</reference>
<organism evidence="1 2">
    <name type="scientific">Duganella margarita</name>
    <dbReference type="NCBI Taxonomy" id="2692170"/>
    <lineage>
        <taxon>Bacteria</taxon>
        <taxon>Pseudomonadati</taxon>
        <taxon>Pseudomonadota</taxon>
        <taxon>Betaproteobacteria</taxon>
        <taxon>Burkholderiales</taxon>
        <taxon>Oxalobacteraceae</taxon>
        <taxon>Telluria group</taxon>
        <taxon>Duganella</taxon>
    </lineage>
</organism>
<keyword evidence="2" id="KW-1185">Reference proteome</keyword>
<dbReference type="InterPro" id="IPR007488">
    <property type="entry name" value="DUF535"/>
</dbReference>
<sequence>MTQTIAQESGPVAVVQPSSPARHAPQYGVLSQALDFTMNLRSHFVLSRWLRELGALNSADFYDGVRYRYLRKYYLGGGFNIPHRLRVAINHHQQVAQHFRTGFLTATNRHGGHTLWKQRTGAASLSMALRFPYRYNFDGDLCLTLNVNSTDACILTFSIVPGEVAGVSAAQALLVSSVQGIAGSIDRIRLATEECNNVSPAHLLLMAAETLAMAIGIKVLAGIGQSHMPRMTDTVAQKKLFDYDAFWAPLVGAEAPQHFYHMALPFADKPIEAIPAKHRGRARKRRELRNLIRHDIQAQASAVLARDCLR</sequence>
<dbReference type="PANTHER" id="PTHR38785:SF1">
    <property type="entry name" value="HOMOLOG OF VIRK"/>
    <property type="match status" value="1"/>
</dbReference>
<name>A0ABW9WQ59_9BURK</name>
<dbReference type="RefSeq" id="WP_161047060.1">
    <property type="nucleotide sequence ID" value="NZ_WWCS01000017.1"/>
</dbReference>
<dbReference type="EMBL" id="WWCS01000017">
    <property type="protein sequence ID" value="MYN42140.1"/>
    <property type="molecule type" value="Genomic_DNA"/>
</dbReference>
<dbReference type="PANTHER" id="PTHR38785">
    <property type="entry name" value="HOMOLOG OF VIRK"/>
    <property type="match status" value="1"/>
</dbReference>